<comment type="caution">
    <text evidence="1">The sequence shown here is derived from an EMBL/GenBank/DDBJ whole genome shotgun (WGS) entry which is preliminary data.</text>
</comment>
<sequence>FSSTNKMQADFEAVPCLEVIQLQRLPDTGLKQELIMRLANEGRRRASVPETGVQQTDKGKSKEVVEVGESVLLDEQGFEEEETLRPSLREPGNIFQTSSVSGINQPIRRNSEQAVQMGGPELSEYPVQSLAGGLTTSMSFELEDSRNMWHKRELSKRRNQWEYNELCRVGAFLDKALISGDWEYICLARQAVMERAYVVRVADEDGWQVASKMESTDSSDPITEIFGIKRERARAAVQHFPKFKKQKVSQETKQTHCQMYEQDTQSFQKAFPTVILPFTGFQQSQAMQPTLFTPPQPIFSSYIGQQQQQLPPSYAFQPSQQFPKYTSQAISKVHVLKNLLSPIENKAVKCTVE</sequence>
<organism evidence="1 2">
    <name type="scientific">Racocetra fulgida</name>
    <dbReference type="NCBI Taxonomy" id="60492"/>
    <lineage>
        <taxon>Eukaryota</taxon>
        <taxon>Fungi</taxon>
        <taxon>Fungi incertae sedis</taxon>
        <taxon>Mucoromycota</taxon>
        <taxon>Glomeromycotina</taxon>
        <taxon>Glomeromycetes</taxon>
        <taxon>Diversisporales</taxon>
        <taxon>Gigasporaceae</taxon>
        <taxon>Racocetra</taxon>
    </lineage>
</organism>
<dbReference type="Proteomes" id="UP000789396">
    <property type="component" value="Unassembled WGS sequence"/>
</dbReference>
<reference evidence="1" key="1">
    <citation type="submission" date="2021-06" db="EMBL/GenBank/DDBJ databases">
        <authorList>
            <person name="Kallberg Y."/>
            <person name="Tangrot J."/>
            <person name="Rosling A."/>
        </authorList>
    </citation>
    <scope>NUCLEOTIDE SEQUENCE</scope>
    <source>
        <strain evidence="1">IN212</strain>
    </source>
</reference>
<name>A0A9N9H1S4_9GLOM</name>
<keyword evidence="2" id="KW-1185">Reference proteome</keyword>
<proteinExistence type="predicted"/>
<evidence type="ECO:0000313" key="2">
    <source>
        <dbReference type="Proteomes" id="UP000789396"/>
    </source>
</evidence>
<accession>A0A9N9H1S4</accession>
<feature type="non-terminal residue" evidence="1">
    <location>
        <position position="353"/>
    </location>
</feature>
<feature type="non-terminal residue" evidence="1">
    <location>
        <position position="1"/>
    </location>
</feature>
<gene>
    <name evidence="1" type="ORF">RFULGI_LOCUS8272</name>
</gene>
<dbReference type="AlphaFoldDB" id="A0A9N9H1S4"/>
<protein>
    <submittedName>
        <fullName evidence="1">9380_t:CDS:1</fullName>
    </submittedName>
</protein>
<evidence type="ECO:0000313" key="1">
    <source>
        <dbReference type="EMBL" id="CAG8646482.1"/>
    </source>
</evidence>
<dbReference type="EMBL" id="CAJVPZ010013153">
    <property type="protein sequence ID" value="CAG8646482.1"/>
    <property type="molecule type" value="Genomic_DNA"/>
</dbReference>